<proteinExistence type="predicted"/>
<gene>
    <name evidence="2" type="ORF">QBC38DRAFT_498404</name>
</gene>
<organism evidence="2 3">
    <name type="scientific">Podospora fimiseda</name>
    <dbReference type="NCBI Taxonomy" id="252190"/>
    <lineage>
        <taxon>Eukaryota</taxon>
        <taxon>Fungi</taxon>
        <taxon>Dikarya</taxon>
        <taxon>Ascomycota</taxon>
        <taxon>Pezizomycotina</taxon>
        <taxon>Sordariomycetes</taxon>
        <taxon>Sordariomycetidae</taxon>
        <taxon>Sordariales</taxon>
        <taxon>Podosporaceae</taxon>
        <taxon>Podospora</taxon>
    </lineage>
</organism>
<name>A0AAN7BT35_9PEZI</name>
<reference evidence="2" key="1">
    <citation type="journal article" date="2023" name="Mol. Phylogenet. Evol.">
        <title>Genome-scale phylogeny and comparative genomics of the fungal order Sordariales.</title>
        <authorList>
            <person name="Hensen N."/>
            <person name="Bonometti L."/>
            <person name="Westerberg I."/>
            <person name="Brannstrom I.O."/>
            <person name="Guillou S."/>
            <person name="Cros-Aarteil S."/>
            <person name="Calhoun S."/>
            <person name="Haridas S."/>
            <person name="Kuo A."/>
            <person name="Mondo S."/>
            <person name="Pangilinan J."/>
            <person name="Riley R."/>
            <person name="LaButti K."/>
            <person name="Andreopoulos B."/>
            <person name="Lipzen A."/>
            <person name="Chen C."/>
            <person name="Yan M."/>
            <person name="Daum C."/>
            <person name="Ng V."/>
            <person name="Clum A."/>
            <person name="Steindorff A."/>
            <person name="Ohm R.A."/>
            <person name="Martin F."/>
            <person name="Silar P."/>
            <person name="Natvig D.O."/>
            <person name="Lalanne C."/>
            <person name="Gautier V."/>
            <person name="Ament-Velasquez S.L."/>
            <person name="Kruys A."/>
            <person name="Hutchinson M.I."/>
            <person name="Powell A.J."/>
            <person name="Barry K."/>
            <person name="Miller A.N."/>
            <person name="Grigoriev I.V."/>
            <person name="Debuchy R."/>
            <person name="Gladieux P."/>
            <person name="Hiltunen Thoren M."/>
            <person name="Johannesson H."/>
        </authorList>
    </citation>
    <scope>NUCLEOTIDE SEQUENCE</scope>
    <source>
        <strain evidence="2">CBS 990.96</strain>
    </source>
</reference>
<sequence>MTLKSITKMESGLALNIVSILGRFYTISGYLQIREQLEKGQPNKRSTGLHQKLCALKECLRILENTIYGLEVPRDYDDLEPRVPNRYRWTIQPQNGLSSTSHPLRDEILTSMTELLDDIKVMLCQEEWSKPVTYEGDKELEGFLDPFLVRLGEQCEKLSVSIDIFHQRWIRILEWRHEPKTAASSTGKQREVDLDPLDTLLTQMGKLPVPNERDVFQGSHRVAEDWFQRLRGGTAMRIMQTLEDIRATGVTNAQARPPVPCYGTCGQANCGYTAENMAETQRRGSVDVRLTARCRSNFMLNSVLCLFILFGLLLMLAWWATGIPYNDLPRFLASPIVLILAIALVAFALSKCYVVHGRDTPPVYLP</sequence>
<evidence type="ECO:0000313" key="3">
    <source>
        <dbReference type="Proteomes" id="UP001301958"/>
    </source>
</evidence>
<feature type="transmembrane region" description="Helical" evidence="1">
    <location>
        <begin position="298"/>
        <end position="319"/>
    </location>
</feature>
<accession>A0AAN7BT35</accession>
<reference evidence="2" key="2">
    <citation type="submission" date="2023-05" db="EMBL/GenBank/DDBJ databases">
        <authorList>
            <consortium name="Lawrence Berkeley National Laboratory"/>
            <person name="Steindorff A."/>
            <person name="Hensen N."/>
            <person name="Bonometti L."/>
            <person name="Westerberg I."/>
            <person name="Brannstrom I.O."/>
            <person name="Guillou S."/>
            <person name="Cros-Aarteil S."/>
            <person name="Calhoun S."/>
            <person name="Haridas S."/>
            <person name="Kuo A."/>
            <person name="Mondo S."/>
            <person name="Pangilinan J."/>
            <person name="Riley R."/>
            <person name="Labutti K."/>
            <person name="Andreopoulos B."/>
            <person name="Lipzen A."/>
            <person name="Chen C."/>
            <person name="Yanf M."/>
            <person name="Daum C."/>
            <person name="Ng V."/>
            <person name="Clum A."/>
            <person name="Ohm R."/>
            <person name="Martin F."/>
            <person name="Silar P."/>
            <person name="Natvig D."/>
            <person name="Lalanne C."/>
            <person name="Gautier V."/>
            <person name="Ament-Velasquez S.L."/>
            <person name="Kruys A."/>
            <person name="Hutchinson M.I."/>
            <person name="Powell A.J."/>
            <person name="Barry K."/>
            <person name="Miller A.N."/>
            <person name="Grigoriev I.V."/>
            <person name="Debuchy R."/>
            <person name="Gladieux P."/>
            <person name="Thoren M.H."/>
            <person name="Johannesson H."/>
        </authorList>
    </citation>
    <scope>NUCLEOTIDE SEQUENCE</scope>
    <source>
        <strain evidence="2">CBS 990.96</strain>
    </source>
</reference>
<dbReference type="AlphaFoldDB" id="A0AAN7BT35"/>
<keyword evidence="1" id="KW-1133">Transmembrane helix</keyword>
<evidence type="ECO:0000256" key="1">
    <source>
        <dbReference type="SAM" id="Phobius"/>
    </source>
</evidence>
<evidence type="ECO:0000313" key="2">
    <source>
        <dbReference type="EMBL" id="KAK4228563.1"/>
    </source>
</evidence>
<keyword evidence="1" id="KW-0812">Transmembrane</keyword>
<keyword evidence="3" id="KW-1185">Reference proteome</keyword>
<comment type="caution">
    <text evidence="2">The sequence shown here is derived from an EMBL/GenBank/DDBJ whole genome shotgun (WGS) entry which is preliminary data.</text>
</comment>
<protein>
    <submittedName>
        <fullName evidence="2">Uncharacterized protein</fullName>
    </submittedName>
</protein>
<dbReference type="Proteomes" id="UP001301958">
    <property type="component" value="Unassembled WGS sequence"/>
</dbReference>
<dbReference type="EMBL" id="MU865317">
    <property type="protein sequence ID" value="KAK4228563.1"/>
    <property type="molecule type" value="Genomic_DNA"/>
</dbReference>
<keyword evidence="1" id="KW-0472">Membrane</keyword>
<feature type="transmembrane region" description="Helical" evidence="1">
    <location>
        <begin position="331"/>
        <end position="349"/>
    </location>
</feature>